<dbReference type="OrthoDB" id="9792160at2"/>
<organism evidence="1 2">
    <name type="scientific">Exiguobacterium aurantiacum</name>
    <dbReference type="NCBI Taxonomy" id="33987"/>
    <lineage>
        <taxon>Bacteria</taxon>
        <taxon>Bacillati</taxon>
        <taxon>Bacillota</taxon>
        <taxon>Bacilli</taxon>
        <taxon>Bacillales</taxon>
        <taxon>Bacillales Family XII. Incertae Sedis</taxon>
        <taxon>Exiguobacterium</taxon>
    </lineage>
</organism>
<dbReference type="PANTHER" id="PTHR34547:SF1">
    <property type="entry name" value="YACP-LIKE NYN DOMAIN PROTEIN"/>
    <property type="match status" value="1"/>
</dbReference>
<gene>
    <name evidence="1" type="ORF">NCTC13163_00114</name>
</gene>
<name>A0A377FPN4_9BACL</name>
<sequence length="181" mass="21416">MSLKRELLLVDGYNIIGAWPHLRKLRDIDFEKARNDLIEAMAEYQAVTGRQVTIVFDAHMRYGREAKARQSRVAVVYTKENETADEWIERRAHELVDDRLVTLFVATNDFTEQWVIFGQGALRVPAAELLKDWKQAQKLIEIERRALEKDRSNRKTIDLSPDVRARFEEMRRRKSNRDEHH</sequence>
<dbReference type="Proteomes" id="UP000254060">
    <property type="component" value="Unassembled WGS sequence"/>
</dbReference>
<dbReference type="STRING" id="1397694.GCA_000702585_00637"/>
<dbReference type="PANTHER" id="PTHR34547">
    <property type="entry name" value="YACP-LIKE NYN DOMAIN PROTEIN"/>
    <property type="match status" value="1"/>
</dbReference>
<dbReference type="AlphaFoldDB" id="A0A377FPN4"/>
<evidence type="ECO:0000313" key="2">
    <source>
        <dbReference type="Proteomes" id="UP000254060"/>
    </source>
</evidence>
<dbReference type="RefSeq" id="WP_029334045.1">
    <property type="nucleotide sequence ID" value="NZ_UGGP01000001.1"/>
</dbReference>
<proteinExistence type="predicted"/>
<evidence type="ECO:0000313" key="1">
    <source>
        <dbReference type="EMBL" id="STO06790.1"/>
    </source>
</evidence>
<dbReference type="InterPro" id="IPR010298">
    <property type="entry name" value="YacP-like"/>
</dbReference>
<accession>A0A377FPN4</accession>
<dbReference type="EMBL" id="UGGP01000001">
    <property type="protein sequence ID" value="STO06790.1"/>
    <property type="molecule type" value="Genomic_DNA"/>
</dbReference>
<reference evidence="1 2" key="1">
    <citation type="submission" date="2018-06" db="EMBL/GenBank/DDBJ databases">
        <authorList>
            <consortium name="Pathogen Informatics"/>
            <person name="Doyle S."/>
        </authorList>
    </citation>
    <scope>NUCLEOTIDE SEQUENCE [LARGE SCALE GENOMIC DNA]</scope>
    <source>
        <strain evidence="1 2">NCTC13163</strain>
    </source>
</reference>
<dbReference type="Pfam" id="PF05991">
    <property type="entry name" value="NYN_YacP"/>
    <property type="match status" value="1"/>
</dbReference>
<dbReference type="CDD" id="cd10912">
    <property type="entry name" value="PIN_YacP-like"/>
    <property type="match status" value="1"/>
</dbReference>
<protein>
    <submittedName>
        <fullName evidence="1">Predicted RNA-binding protein containing a PIN domain</fullName>
    </submittedName>
</protein>